<dbReference type="AlphaFoldDB" id="A0A3B3YM78"/>
<dbReference type="Ensembl" id="ENSPMET00000018598.1">
    <property type="protein sequence ID" value="ENSPMEP00000028456.1"/>
    <property type="gene ID" value="ENSPMEG00000013550.1"/>
</dbReference>
<evidence type="ECO:0000313" key="3">
    <source>
        <dbReference type="Proteomes" id="UP000261480"/>
    </source>
</evidence>
<dbReference type="Pfam" id="PF07117">
    <property type="entry name" value="DUF1373"/>
    <property type="match status" value="1"/>
</dbReference>
<name>A0A3B3YM78_9TELE</name>
<organism evidence="2 3">
    <name type="scientific">Poecilia mexicana</name>
    <dbReference type="NCBI Taxonomy" id="48701"/>
    <lineage>
        <taxon>Eukaryota</taxon>
        <taxon>Metazoa</taxon>
        <taxon>Chordata</taxon>
        <taxon>Craniata</taxon>
        <taxon>Vertebrata</taxon>
        <taxon>Euteleostomi</taxon>
        <taxon>Actinopterygii</taxon>
        <taxon>Neopterygii</taxon>
        <taxon>Teleostei</taxon>
        <taxon>Neoteleostei</taxon>
        <taxon>Acanthomorphata</taxon>
        <taxon>Ovalentaria</taxon>
        <taxon>Atherinomorphae</taxon>
        <taxon>Cyprinodontiformes</taxon>
        <taxon>Poeciliidae</taxon>
        <taxon>Poeciliinae</taxon>
        <taxon>Poecilia</taxon>
    </lineage>
</organism>
<keyword evidence="3" id="KW-1185">Reference proteome</keyword>
<dbReference type="STRING" id="48701.ENSPMEP00000028456"/>
<reference evidence="2" key="1">
    <citation type="submission" date="2025-08" db="UniProtKB">
        <authorList>
            <consortium name="Ensembl"/>
        </authorList>
    </citation>
    <scope>IDENTIFICATION</scope>
</reference>
<sequence>RVSPPLFHPPDFRASSQQQQQPVNVQTLRNPASLTAHPTAHWPHSGPPEWHPPRRSPSPSPAPPPQRSLKIEVSLTMESLSSPFVLDDETAEESWSSSSGTCTEDELVFTPVDDEDQVYAYNSKSRYNCKQLRFSQFRYRTEPVVLQLPVFLHPGKHPHHPGQKGY</sequence>
<proteinExistence type="predicted"/>
<protein>
    <submittedName>
        <fullName evidence="2">Uncharacterized protein</fullName>
    </submittedName>
</protein>
<feature type="region of interest" description="Disordered" evidence="1">
    <location>
        <begin position="1"/>
        <end position="68"/>
    </location>
</feature>
<evidence type="ECO:0000256" key="1">
    <source>
        <dbReference type="SAM" id="MobiDB-lite"/>
    </source>
</evidence>
<feature type="compositionally biased region" description="Pro residues" evidence="1">
    <location>
        <begin position="45"/>
        <end position="66"/>
    </location>
</feature>
<feature type="compositionally biased region" description="Polar residues" evidence="1">
    <location>
        <begin position="22"/>
        <end position="33"/>
    </location>
</feature>
<reference evidence="2" key="2">
    <citation type="submission" date="2025-09" db="UniProtKB">
        <authorList>
            <consortium name="Ensembl"/>
        </authorList>
    </citation>
    <scope>IDENTIFICATION</scope>
</reference>
<evidence type="ECO:0000313" key="2">
    <source>
        <dbReference type="Ensembl" id="ENSPMEP00000028456.1"/>
    </source>
</evidence>
<dbReference type="Proteomes" id="UP000261480">
    <property type="component" value="Unplaced"/>
</dbReference>
<dbReference type="InterPro" id="IPR009803">
    <property type="entry name" value="DUF1373"/>
</dbReference>
<accession>A0A3B3YM78</accession>